<evidence type="ECO:0000313" key="1">
    <source>
        <dbReference type="EMBL" id="KFH10453.1"/>
    </source>
</evidence>
<protein>
    <submittedName>
        <fullName evidence="1">Uncharacterized protein</fullName>
    </submittedName>
</protein>
<dbReference type="VEuPathDB" id="ToxoDB:TGMAS_212955"/>
<accession>A0A086QCX1</accession>
<name>A0A086QCX1_TOXGO</name>
<dbReference type="EMBL" id="AEXC02001775">
    <property type="protein sequence ID" value="KFH10453.1"/>
    <property type="molecule type" value="Genomic_DNA"/>
</dbReference>
<comment type="caution">
    <text evidence="1">The sequence shown here is derived from an EMBL/GenBank/DDBJ whole genome shotgun (WGS) entry which is preliminary data.</text>
</comment>
<reference evidence="1 2" key="1">
    <citation type="submission" date="2014-04" db="EMBL/GenBank/DDBJ databases">
        <authorList>
            <person name="Sibley D."/>
            <person name="Venepally P."/>
            <person name="Karamycheva S."/>
            <person name="Hadjithomas M."/>
            <person name="Khan A."/>
            <person name="Brunk B."/>
            <person name="Roos D."/>
            <person name="Caler E."/>
            <person name="Lorenzi H."/>
        </authorList>
    </citation>
    <scope>NUCLEOTIDE SEQUENCE [LARGE SCALE GENOMIC DNA]</scope>
    <source>
        <strain evidence="1 2">MAS</strain>
    </source>
</reference>
<evidence type="ECO:0000313" key="2">
    <source>
        <dbReference type="Proteomes" id="UP000028821"/>
    </source>
</evidence>
<dbReference type="AlphaFoldDB" id="A0A086QCX1"/>
<organism evidence="1 2">
    <name type="scientific">Toxoplasma gondii MAS</name>
    <dbReference type="NCBI Taxonomy" id="943118"/>
    <lineage>
        <taxon>Eukaryota</taxon>
        <taxon>Sar</taxon>
        <taxon>Alveolata</taxon>
        <taxon>Apicomplexa</taxon>
        <taxon>Conoidasida</taxon>
        <taxon>Coccidia</taxon>
        <taxon>Eucoccidiorida</taxon>
        <taxon>Eimeriorina</taxon>
        <taxon>Sarcocystidae</taxon>
        <taxon>Toxoplasma</taxon>
    </lineage>
</organism>
<gene>
    <name evidence="1" type="ORF">TGMAS_212955</name>
</gene>
<proteinExistence type="predicted"/>
<dbReference type="Proteomes" id="UP000028821">
    <property type="component" value="Unassembled WGS sequence"/>
</dbReference>
<sequence>MHAFLCAEEERLFLAEFVFSVEKNGLSLLRFSSFACARHPSQAHPVKFAHLCPRRSPCRCKEIEEGLAFKFNSPSPREDKVVAFHGFSALLRCPNSLRTSSCGETSSLHWSVRRELSVASLRRREAIFSSKRASLSICSSLQARRTPEATGGVEVKETRGAVETRRLVV</sequence>